<proteinExistence type="predicted"/>
<dbReference type="Proteomes" id="UP000596660">
    <property type="component" value="Unplaced"/>
</dbReference>
<evidence type="ECO:0000313" key="2">
    <source>
        <dbReference type="Proteomes" id="UP000596660"/>
    </source>
</evidence>
<dbReference type="GO" id="GO:0009630">
    <property type="term" value="P:gravitropism"/>
    <property type="evidence" value="ECO:0007669"/>
    <property type="project" value="InterPro"/>
</dbReference>
<reference evidence="1" key="1">
    <citation type="journal article" date="2017" name="Nature">
        <title>The genome of Chenopodium quinoa.</title>
        <authorList>
            <person name="Jarvis D.E."/>
            <person name="Ho Y.S."/>
            <person name="Lightfoot D.J."/>
            <person name="Schmoeckel S.M."/>
            <person name="Li B."/>
            <person name="Borm T.J.A."/>
            <person name="Ohyanagi H."/>
            <person name="Mineta K."/>
            <person name="Michell C.T."/>
            <person name="Saber N."/>
            <person name="Kharbatia N.M."/>
            <person name="Rupper R.R."/>
            <person name="Sharp A.R."/>
            <person name="Dally N."/>
            <person name="Boughton B.A."/>
            <person name="Woo Y.H."/>
            <person name="Gao G."/>
            <person name="Schijlen E.G.W.M."/>
            <person name="Guo X."/>
            <person name="Momin A.A."/>
            <person name="Negrao S."/>
            <person name="Al-Babili S."/>
            <person name="Gehring C."/>
            <person name="Roessner U."/>
            <person name="Jung C."/>
            <person name="Murphy K."/>
            <person name="Arold S.T."/>
            <person name="Gojobori T."/>
            <person name="van der Linden C.G."/>
            <person name="van Loo E.N."/>
            <person name="Jellen E.N."/>
            <person name="Maughan P.J."/>
            <person name="Tester M."/>
        </authorList>
    </citation>
    <scope>NUCLEOTIDE SEQUENCE [LARGE SCALE GENOMIC DNA]</scope>
    <source>
        <strain evidence="1">cv. PI 614886</strain>
    </source>
</reference>
<gene>
    <name evidence="1" type="primary">LOC110694645</name>
</gene>
<dbReference type="RefSeq" id="XP_021727499.1">
    <property type="nucleotide sequence ID" value="XM_021871807.1"/>
</dbReference>
<reference evidence="1" key="2">
    <citation type="submission" date="2021-03" db="UniProtKB">
        <authorList>
            <consortium name="EnsemblPlants"/>
        </authorList>
    </citation>
    <scope>IDENTIFICATION</scope>
</reference>
<keyword evidence="2" id="KW-1185">Reference proteome</keyword>
<dbReference type="AlphaFoldDB" id="A0A803MHG7"/>
<dbReference type="GO" id="GO:2000012">
    <property type="term" value="P:regulation of auxin polar transport"/>
    <property type="evidence" value="ECO:0007669"/>
    <property type="project" value="InterPro"/>
</dbReference>
<accession>A0A803MHG7</accession>
<evidence type="ECO:0000313" key="1">
    <source>
        <dbReference type="EnsemblPlants" id="AUR62029419-RA:cds"/>
    </source>
</evidence>
<dbReference type="EnsemblPlants" id="AUR62029419-RA">
    <property type="protein sequence ID" value="AUR62029419-RA:cds"/>
    <property type="gene ID" value="AUR62029419"/>
</dbReference>
<dbReference type="GeneID" id="110694645"/>
<sequence length="395" mass="45159">MKLLSWMHRKFQKDATGSLQTLVVGSTCTCLLLKPSANNHGEYKTPSNDSIQRWQSRQQCQHHLKEFNDENTEEFSENQSPDIFPGFLTIGTLSVESISEAPTPTFDLPHQLANESGMAEMRYDLKLINEELEKFLKVEAEKEGNTDLSRKNSEASTITLSEEVKEDENDYNSVKMYPLQGYLFGSSNELLETKPKEKKEKVSLFELFKKNTIMARNSIKEADKTQKQAAKEIKSSDHLINKMLHPAQISHKISNCFSGHAAESFPTTRKLNKINQLFHKKVHPENSKAAYAVKDPKVSKYKYKHKTPNSSNTRVDSELGSERSKIRCWGALKRGKKHCSKTDMKLPCDAITGNYLDLPQRYTNGESGDADKEHWINTDEEYFVLELQQNEEVQD</sequence>
<dbReference type="InterPro" id="IPR038928">
    <property type="entry name" value="LAZY1"/>
</dbReference>
<name>A0A803MHG7_CHEQI</name>
<dbReference type="KEGG" id="cqi:110694645"/>
<evidence type="ECO:0008006" key="3">
    <source>
        <dbReference type="Google" id="ProtNLM"/>
    </source>
</evidence>
<dbReference type="OrthoDB" id="780166at2759"/>
<organism evidence="1 2">
    <name type="scientific">Chenopodium quinoa</name>
    <name type="common">Quinoa</name>
    <dbReference type="NCBI Taxonomy" id="63459"/>
    <lineage>
        <taxon>Eukaryota</taxon>
        <taxon>Viridiplantae</taxon>
        <taxon>Streptophyta</taxon>
        <taxon>Embryophyta</taxon>
        <taxon>Tracheophyta</taxon>
        <taxon>Spermatophyta</taxon>
        <taxon>Magnoliopsida</taxon>
        <taxon>eudicotyledons</taxon>
        <taxon>Gunneridae</taxon>
        <taxon>Pentapetalae</taxon>
        <taxon>Caryophyllales</taxon>
        <taxon>Chenopodiaceae</taxon>
        <taxon>Chenopodioideae</taxon>
        <taxon>Atripliceae</taxon>
        <taxon>Chenopodium</taxon>
    </lineage>
</organism>
<dbReference type="PANTHER" id="PTHR34959">
    <property type="entry name" value="PROTEIN LAZY 1"/>
    <property type="match status" value="1"/>
</dbReference>
<protein>
    <recommendedName>
        <fullName evidence="3">Protein LAZY 1</fullName>
    </recommendedName>
</protein>
<dbReference type="PANTHER" id="PTHR34959:SF4">
    <property type="entry name" value="PROTEIN LAZY 1"/>
    <property type="match status" value="1"/>
</dbReference>
<dbReference type="Gramene" id="AUR62029419-RA">
    <property type="protein sequence ID" value="AUR62029419-RA:cds"/>
    <property type="gene ID" value="AUR62029419"/>
</dbReference>
<dbReference type="OMA" id="PNEECEN"/>